<reference evidence="8" key="1">
    <citation type="submission" date="2021-02" db="EMBL/GenBank/DDBJ databases">
        <authorList>
            <person name="Nowell W R."/>
        </authorList>
    </citation>
    <scope>NUCLEOTIDE SEQUENCE</scope>
</reference>
<dbReference type="Proteomes" id="UP000663855">
    <property type="component" value="Unassembled WGS sequence"/>
</dbReference>
<evidence type="ECO:0000256" key="5">
    <source>
        <dbReference type="ARBA" id="ARBA00023136"/>
    </source>
</evidence>
<dbReference type="Pfam" id="PF00230">
    <property type="entry name" value="MIP"/>
    <property type="match status" value="1"/>
</dbReference>
<dbReference type="Proteomes" id="UP000663856">
    <property type="component" value="Unassembled WGS sequence"/>
</dbReference>
<keyword evidence="5 7" id="KW-0472">Membrane</keyword>
<dbReference type="Gene3D" id="1.20.1080.10">
    <property type="entry name" value="Glycerol uptake facilitator protein"/>
    <property type="match status" value="1"/>
</dbReference>
<dbReference type="AlphaFoldDB" id="A0A814FS70"/>
<organism evidence="8 17">
    <name type="scientific">Rotaria magnacalcarata</name>
    <dbReference type="NCBI Taxonomy" id="392030"/>
    <lineage>
        <taxon>Eukaryota</taxon>
        <taxon>Metazoa</taxon>
        <taxon>Spiralia</taxon>
        <taxon>Gnathifera</taxon>
        <taxon>Rotifera</taxon>
        <taxon>Eurotatoria</taxon>
        <taxon>Bdelloidea</taxon>
        <taxon>Philodinida</taxon>
        <taxon>Philodinidae</taxon>
        <taxon>Rotaria</taxon>
    </lineage>
</organism>
<feature type="transmembrane region" description="Helical" evidence="7">
    <location>
        <begin position="108"/>
        <end position="130"/>
    </location>
</feature>
<dbReference type="Proteomes" id="UP000663824">
    <property type="component" value="Unassembled WGS sequence"/>
</dbReference>
<dbReference type="OrthoDB" id="3222at2759"/>
<dbReference type="PANTHER" id="PTHR19139:SF199">
    <property type="entry name" value="MIP17260P"/>
    <property type="match status" value="1"/>
</dbReference>
<comment type="caution">
    <text evidence="8">The sequence shown here is derived from an EMBL/GenBank/DDBJ whole genome shotgun (WGS) entry which is preliminary data.</text>
</comment>
<gene>
    <name evidence="15" type="ORF">BYL167_LOCUS18300</name>
    <name evidence="8" type="ORF">CJN711_LOCUS1775</name>
    <name evidence="9" type="ORF">KQP761_LOCUS874</name>
    <name evidence="10" type="ORF">MBJ925_LOCUS1123</name>
    <name evidence="16" type="ORF">OVN521_LOCUS30847</name>
    <name evidence="14" type="ORF">SMN809_LOCUS6630</name>
    <name evidence="13" type="ORF">UXM345_LOCUS5580</name>
    <name evidence="11" type="ORF">WKI299_LOCUS13117</name>
    <name evidence="12" type="ORF">XDN619_LOCUS29253</name>
</gene>
<dbReference type="EMBL" id="CAJNOV010000117">
    <property type="protein sequence ID" value="CAF0989421.1"/>
    <property type="molecule type" value="Genomic_DNA"/>
</dbReference>
<keyword evidence="6" id="KW-0813">Transport</keyword>
<dbReference type="PRINTS" id="PR00783">
    <property type="entry name" value="MINTRINSICP"/>
</dbReference>
<evidence type="ECO:0000313" key="14">
    <source>
        <dbReference type="EMBL" id="CAF3900915.1"/>
    </source>
</evidence>
<proteinExistence type="inferred from homology"/>
<keyword evidence="18" id="KW-1185">Reference proteome</keyword>
<evidence type="ECO:0000313" key="15">
    <source>
        <dbReference type="EMBL" id="CAF4085235.1"/>
    </source>
</evidence>
<evidence type="ECO:0000256" key="1">
    <source>
        <dbReference type="ARBA" id="ARBA00004141"/>
    </source>
</evidence>
<evidence type="ECO:0000256" key="2">
    <source>
        <dbReference type="ARBA" id="ARBA00006175"/>
    </source>
</evidence>
<dbReference type="PANTHER" id="PTHR19139">
    <property type="entry name" value="AQUAPORIN TRANSPORTER"/>
    <property type="match status" value="1"/>
</dbReference>
<name>A0A814FS70_9BILA</name>
<dbReference type="Proteomes" id="UP000663834">
    <property type="component" value="Unassembled WGS sequence"/>
</dbReference>
<dbReference type="Proteomes" id="UP000663866">
    <property type="component" value="Unassembled WGS sequence"/>
</dbReference>
<feature type="transmembrane region" description="Helical" evidence="7">
    <location>
        <begin position="75"/>
        <end position="96"/>
    </location>
</feature>
<keyword evidence="3 6" id="KW-0812">Transmembrane</keyword>
<dbReference type="GO" id="GO:0005886">
    <property type="term" value="C:plasma membrane"/>
    <property type="evidence" value="ECO:0007669"/>
    <property type="project" value="TreeGrafter"/>
</dbReference>
<feature type="transmembrane region" description="Helical" evidence="7">
    <location>
        <begin position="37"/>
        <end position="55"/>
    </location>
</feature>
<dbReference type="Proteomes" id="UP000681967">
    <property type="component" value="Unassembled WGS sequence"/>
</dbReference>
<comment type="subcellular location">
    <subcellularLocation>
        <location evidence="1">Membrane</location>
        <topology evidence="1">Multi-pass membrane protein</topology>
    </subcellularLocation>
</comment>
<dbReference type="InterPro" id="IPR034294">
    <property type="entry name" value="Aquaporin_transptr"/>
</dbReference>
<dbReference type="EMBL" id="CAJOBI010001818">
    <property type="protein sequence ID" value="CAF3900915.1"/>
    <property type="molecule type" value="Genomic_DNA"/>
</dbReference>
<evidence type="ECO:0000256" key="6">
    <source>
        <dbReference type="RuleBase" id="RU000477"/>
    </source>
</evidence>
<evidence type="ECO:0000313" key="10">
    <source>
        <dbReference type="EMBL" id="CAF1915039.1"/>
    </source>
</evidence>
<evidence type="ECO:0000256" key="4">
    <source>
        <dbReference type="ARBA" id="ARBA00022989"/>
    </source>
</evidence>
<evidence type="ECO:0000313" key="17">
    <source>
        <dbReference type="Proteomes" id="UP000663855"/>
    </source>
</evidence>
<evidence type="ECO:0000256" key="7">
    <source>
        <dbReference type="SAM" id="Phobius"/>
    </source>
</evidence>
<evidence type="ECO:0000313" key="13">
    <source>
        <dbReference type="EMBL" id="CAF3814409.1"/>
    </source>
</evidence>
<dbReference type="EMBL" id="CAJNOW010000063">
    <property type="protein sequence ID" value="CAF1222439.1"/>
    <property type="molecule type" value="Genomic_DNA"/>
</dbReference>
<dbReference type="EMBL" id="CAJOBG010012464">
    <property type="protein sequence ID" value="CAF4289027.1"/>
    <property type="molecule type" value="Genomic_DNA"/>
</dbReference>
<sequence length="249" mass="26894">MSSVHVDPLEQNFANTVQVNDRATNGFIKAPSLPVRLICEAIGTCCFIFFGAGCATKSGSGLLAISTAHGIVTVWLVYVFGSISGAHFNAAATIAFAINRQMKIVDALLYIIAQALGALLAGALLLLLYYGNDTKLGTPELALLPYPVTVLQGFFLEFICTVILSFVIFFTTSYNTHKEAALPIGLVVFSSFLLASDRDGAALNPWRWLGPAVASNTYSSYAWIYTVGPISGFIVGLVFFRIYKLIWNL</sequence>
<dbReference type="EMBL" id="CAJNRF010004983">
    <property type="protein sequence ID" value="CAF2066183.1"/>
    <property type="molecule type" value="Genomic_DNA"/>
</dbReference>
<feature type="transmembrane region" description="Helical" evidence="7">
    <location>
        <begin position="222"/>
        <end position="243"/>
    </location>
</feature>
<evidence type="ECO:0000256" key="3">
    <source>
        <dbReference type="ARBA" id="ARBA00022692"/>
    </source>
</evidence>
<evidence type="ECO:0000313" key="18">
    <source>
        <dbReference type="Proteomes" id="UP000663866"/>
    </source>
</evidence>
<protein>
    <recommendedName>
        <fullName evidence="19">Aquaporin</fullName>
    </recommendedName>
</protein>
<dbReference type="Proteomes" id="UP000663842">
    <property type="component" value="Unassembled WGS sequence"/>
</dbReference>
<dbReference type="Proteomes" id="UP000676336">
    <property type="component" value="Unassembled WGS sequence"/>
</dbReference>
<keyword evidence="4 7" id="KW-1133">Transmembrane helix</keyword>
<evidence type="ECO:0000313" key="16">
    <source>
        <dbReference type="EMBL" id="CAF4289027.1"/>
    </source>
</evidence>
<dbReference type="GO" id="GO:0015250">
    <property type="term" value="F:water channel activity"/>
    <property type="evidence" value="ECO:0007669"/>
    <property type="project" value="TreeGrafter"/>
</dbReference>
<evidence type="ECO:0000313" key="9">
    <source>
        <dbReference type="EMBL" id="CAF1222439.1"/>
    </source>
</evidence>
<dbReference type="EMBL" id="CAJOBF010000418">
    <property type="protein sequence ID" value="CAF3814409.1"/>
    <property type="molecule type" value="Genomic_DNA"/>
</dbReference>
<dbReference type="EMBL" id="CAJNRG010014268">
    <property type="protein sequence ID" value="CAF2154544.1"/>
    <property type="molecule type" value="Genomic_DNA"/>
</dbReference>
<dbReference type="SUPFAM" id="SSF81338">
    <property type="entry name" value="Aquaporin-like"/>
    <property type="match status" value="1"/>
</dbReference>
<comment type="similarity">
    <text evidence="2 6">Belongs to the MIP/aquaporin (TC 1.A.8) family.</text>
</comment>
<feature type="transmembrane region" description="Helical" evidence="7">
    <location>
        <begin position="180"/>
        <end position="196"/>
    </location>
</feature>
<dbReference type="InterPro" id="IPR023271">
    <property type="entry name" value="Aquaporin-like"/>
</dbReference>
<evidence type="ECO:0000313" key="11">
    <source>
        <dbReference type="EMBL" id="CAF2066183.1"/>
    </source>
</evidence>
<feature type="transmembrane region" description="Helical" evidence="7">
    <location>
        <begin position="150"/>
        <end position="171"/>
    </location>
</feature>
<evidence type="ECO:0000313" key="12">
    <source>
        <dbReference type="EMBL" id="CAF2154544.1"/>
    </source>
</evidence>
<accession>A0A814FS70</accession>
<evidence type="ECO:0008006" key="19">
    <source>
        <dbReference type="Google" id="ProtNLM"/>
    </source>
</evidence>
<dbReference type="InterPro" id="IPR000425">
    <property type="entry name" value="MIP"/>
</dbReference>
<dbReference type="Proteomes" id="UP000663887">
    <property type="component" value="Unassembled WGS sequence"/>
</dbReference>
<dbReference type="EMBL" id="CAJOBH010007475">
    <property type="protein sequence ID" value="CAF4085235.1"/>
    <property type="molecule type" value="Genomic_DNA"/>
</dbReference>
<evidence type="ECO:0000313" key="8">
    <source>
        <dbReference type="EMBL" id="CAF0989421.1"/>
    </source>
</evidence>
<dbReference type="EMBL" id="CAJNRE010000072">
    <property type="protein sequence ID" value="CAF1915039.1"/>
    <property type="molecule type" value="Genomic_DNA"/>
</dbReference>